<dbReference type="PROSITE" id="PS50244">
    <property type="entry name" value="S5A_REDUCTASE"/>
    <property type="match status" value="1"/>
</dbReference>
<evidence type="ECO:0000256" key="2">
    <source>
        <dbReference type="SAM" id="Phobius"/>
    </source>
</evidence>
<dbReference type="Gene3D" id="1.20.120.1630">
    <property type="match status" value="1"/>
</dbReference>
<proteinExistence type="predicted"/>
<keyword evidence="2" id="KW-1133">Transmembrane helix</keyword>
<dbReference type="PANTHER" id="PTHR32251:SF17">
    <property type="entry name" value="STEROID 5-ALPHA REDUCTASE C-TERMINAL DOMAIN-CONTAINING PROTEIN"/>
    <property type="match status" value="1"/>
</dbReference>
<dbReference type="Proteomes" id="UP000275461">
    <property type="component" value="Unassembled WGS sequence"/>
</dbReference>
<dbReference type="EMBL" id="RCDA01000001">
    <property type="protein sequence ID" value="RLK51028.1"/>
    <property type="molecule type" value="Genomic_DNA"/>
</dbReference>
<dbReference type="RefSeq" id="WP_121441469.1">
    <property type="nucleotide sequence ID" value="NZ_RCDA01000001.1"/>
</dbReference>
<keyword evidence="2" id="KW-0472">Membrane</keyword>
<feature type="transmembrane region" description="Helical" evidence="2">
    <location>
        <begin position="111"/>
        <end position="130"/>
    </location>
</feature>
<feature type="compositionally biased region" description="Low complexity" evidence="1">
    <location>
        <begin position="271"/>
        <end position="280"/>
    </location>
</feature>
<dbReference type="InterPro" id="IPR010721">
    <property type="entry name" value="UstE-like"/>
</dbReference>
<sequence length="280" mass="31348">MFETTLGAALAGLPLVLAMMLAIWLDTLSHDDVSLVDRFWGIGFMMLGLFWYLEAGAPAGAWLPLLVLMVWGARYTTYIIWRNWGKGEDPRYAAMRNYHGDSFRWLSLRNVFLLQGVIMWLVALPLLVALRDPAPMGSVLLWLGALLALFGVVYESIADFQLARFLGRPGNAGKVMQRGLWRYSRHPNYFGECLVWWGIWLMAAAAGGWWTIFSPLIMTWALLRFSGVTLLDERLRETREGYRDYMARTNAFIPGKPKSQGAGQSSGTGGSTAQPASEQG</sequence>
<organism evidence="3 4">
    <name type="scientific">Alkalispirillum mobile</name>
    <dbReference type="NCBI Taxonomy" id="85925"/>
    <lineage>
        <taxon>Bacteria</taxon>
        <taxon>Pseudomonadati</taxon>
        <taxon>Pseudomonadota</taxon>
        <taxon>Gammaproteobacteria</taxon>
        <taxon>Chromatiales</taxon>
        <taxon>Ectothiorhodospiraceae</taxon>
        <taxon>Alkalispirillum</taxon>
    </lineage>
</organism>
<reference evidence="3 4" key="1">
    <citation type="submission" date="2018-10" db="EMBL/GenBank/DDBJ databases">
        <title>Genomic Encyclopedia of Type Strains, Phase IV (KMG-IV): sequencing the most valuable type-strain genomes for metagenomic binning, comparative biology and taxonomic classification.</title>
        <authorList>
            <person name="Goeker M."/>
        </authorList>
    </citation>
    <scope>NUCLEOTIDE SEQUENCE [LARGE SCALE GENOMIC DNA]</scope>
    <source>
        <strain evidence="3 4">DSM 12769</strain>
    </source>
</reference>
<evidence type="ECO:0000256" key="1">
    <source>
        <dbReference type="SAM" id="MobiDB-lite"/>
    </source>
</evidence>
<feature type="transmembrane region" description="Helical" evidence="2">
    <location>
        <begin position="59"/>
        <end position="81"/>
    </location>
</feature>
<comment type="caution">
    <text evidence="3">The sequence shown here is derived from an EMBL/GenBank/DDBJ whole genome shotgun (WGS) entry which is preliminary data.</text>
</comment>
<name>A0A498CFA4_9GAMM</name>
<evidence type="ECO:0000313" key="3">
    <source>
        <dbReference type="EMBL" id="RLK51028.1"/>
    </source>
</evidence>
<accession>A0A498CFA4</accession>
<dbReference type="Pfam" id="PF06966">
    <property type="entry name" value="DUF1295"/>
    <property type="match status" value="1"/>
</dbReference>
<gene>
    <name evidence="3" type="ORF">DFR31_0942</name>
</gene>
<evidence type="ECO:0000313" key="4">
    <source>
        <dbReference type="Proteomes" id="UP000275461"/>
    </source>
</evidence>
<feature type="transmembrane region" description="Helical" evidence="2">
    <location>
        <begin position="6"/>
        <end position="28"/>
    </location>
</feature>
<feature type="region of interest" description="Disordered" evidence="1">
    <location>
        <begin position="252"/>
        <end position="280"/>
    </location>
</feature>
<dbReference type="PANTHER" id="PTHR32251">
    <property type="entry name" value="3-OXO-5-ALPHA-STEROID 4-DEHYDROGENASE"/>
    <property type="match status" value="1"/>
</dbReference>
<protein>
    <submittedName>
        <fullName evidence="3">Steroid 5-alpha reductase family enzyme</fullName>
    </submittedName>
</protein>
<dbReference type="OrthoDB" id="9779233at2"/>
<dbReference type="GO" id="GO:0016020">
    <property type="term" value="C:membrane"/>
    <property type="evidence" value="ECO:0007669"/>
    <property type="project" value="TreeGrafter"/>
</dbReference>
<feature type="transmembrane region" description="Helical" evidence="2">
    <location>
        <begin position="189"/>
        <end position="206"/>
    </location>
</feature>
<dbReference type="AlphaFoldDB" id="A0A498CFA4"/>
<feature type="transmembrane region" description="Helical" evidence="2">
    <location>
        <begin position="136"/>
        <end position="154"/>
    </location>
</feature>
<keyword evidence="2" id="KW-0812">Transmembrane</keyword>
<keyword evidence="4" id="KW-1185">Reference proteome</keyword>